<dbReference type="Gene3D" id="3.20.20.80">
    <property type="entry name" value="Glycosidases"/>
    <property type="match status" value="1"/>
</dbReference>
<dbReference type="Pfam" id="PF00128">
    <property type="entry name" value="Alpha-amylase"/>
    <property type="match status" value="1"/>
</dbReference>
<dbReference type="PANTHER" id="PTHR10357:SF210">
    <property type="entry name" value="MALTODEXTRIN GLUCOSIDASE"/>
    <property type="match status" value="1"/>
</dbReference>
<keyword evidence="6" id="KW-1185">Reference proteome</keyword>
<comment type="caution">
    <text evidence="5">The sequence shown here is derived from an EMBL/GenBank/DDBJ whole genome shotgun (WGS) entry which is preliminary data.</text>
</comment>
<sequence>MTAPAWVEHAIWWQVYPLGFVGAYPADPAPAADEHRLRRIVDWLDYAVELGASGLALGPVFESQTHGYDTTDHLRIDPRLGDDGDFDHLVAEAHQRGLRILLDGVFNHVGTDFGRYRDAVDGGDRSWFRTRGDEFATFEGHGGLIALDHRNPEVVDYTVDVMCHWLDRGADGWRLDAAYAVPDSFWAQVLPRVRDKHPDAWFVGEVIHGDYQARVHDSGFDSVTQYELWKAIWSSINDTNFHELDWALTRHNEFLESFAPLTFIGNHDVTRIASQLTDPEHVEHALVILLTTGGTPSIYAGDEVAYRGVKEERFGGDDAVRPEFGSPFDGVGEHGHQVFRAHQHLVGLRRRHPWLFTARTTALSVTNSSYVYITRNGDDALVVALNVDDEPLPLALAGLGLGHAEIVAGSGAPPIEVVPDIVVPAHGWLILAPR</sequence>
<evidence type="ECO:0000256" key="3">
    <source>
        <dbReference type="ARBA" id="ARBA00023295"/>
    </source>
</evidence>
<dbReference type="GO" id="GO:0016798">
    <property type="term" value="F:hydrolase activity, acting on glycosyl bonds"/>
    <property type="evidence" value="ECO:0007669"/>
    <property type="project" value="UniProtKB-KW"/>
</dbReference>
<organism evidence="5 6">
    <name type="scientific">Mycolicibacterium iranicum</name>
    <name type="common">Mycobacterium iranicum</name>
    <dbReference type="NCBI Taxonomy" id="912594"/>
    <lineage>
        <taxon>Bacteria</taxon>
        <taxon>Bacillati</taxon>
        <taxon>Actinomycetota</taxon>
        <taxon>Actinomycetes</taxon>
        <taxon>Mycobacteriales</taxon>
        <taxon>Mycobacteriaceae</taxon>
        <taxon>Mycolicibacterium</taxon>
    </lineage>
</organism>
<dbReference type="AlphaFoldDB" id="A0A839QET0"/>
<protein>
    <submittedName>
        <fullName evidence="5">Glycosidase</fullName>
    </submittedName>
</protein>
<evidence type="ECO:0000256" key="2">
    <source>
        <dbReference type="ARBA" id="ARBA00023235"/>
    </source>
</evidence>
<dbReference type="InterPro" id="IPR006047">
    <property type="entry name" value="GH13_cat_dom"/>
</dbReference>
<keyword evidence="1" id="KW-0378">Hydrolase</keyword>
<dbReference type="SUPFAM" id="SSF51445">
    <property type="entry name" value="(Trans)glycosidases"/>
    <property type="match status" value="1"/>
</dbReference>
<accession>A0A839QET0</accession>
<feature type="domain" description="Glycosyl hydrolase family 13 catalytic" evidence="4">
    <location>
        <begin position="14"/>
        <end position="349"/>
    </location>
</feature>
<keyword evidence="3 5" id="KW-0326">Glycosidase</keyword>
<evidence type="ECO:0000256" key="1">
    <source>
        <dbReference type="ARBA" id="ARBA00022801"/>
    </source>
</evidence>
<evidence type="ECO:0000313" key="5">
    <source>
        <dbReference type="EMBL" id="MBB2992666.1"/>
    </source>
</evidence>
<name>A0A839QET0_MYCIR</name>
<dbReference type="Proteomes" id="UP000550501">
    <property type="component" value="Unassembled WGS sequence"/>
</dbReference>
<keyword evidence="2" id="KW-0413">Isomerase</keyword>
<dbReference type="GO" id="GO:0005975">
    <property type="term" value="P:carbohydrate metabolic process"/>
    <property type="evidence" value="ECO:0007669"/>
    <property type="project" value="InterPro"/>
</dbReference>
<dbReference type="SMART" id="SM00642">
    <property type="entry name" value="Aamy"/>
    <property type="match status" value="1"/>
</dbReference>
<evidence type="ECO:0000259" key="4">
    <source>
        <dbReference type="SMART" id="SM00642"/>
    </source>
</evidence>
<reference evidence="5 6" key="1">
    <citation type="submission" date="2020-08" db="EMBL/GenBank/DDBJ databases">
        <title>The Agave Microbiome: Exploring the role of microbial communities in plant adaptations to desert environments.</title>
        <authorList>
            <person name="Partida-Martinez L.P."/>
        </authorList>
    </citation>
    <scope>NUCLEOTIDE SEQUENCE [LARGE SCALE GENOMIC DNA]</scope>
    <source>
        <strain evidence="5 6">AT2.18</strain>
    </source>
</reference>
<dbReference type="GO" id="GO:0016853">
    <property type="term" value="F:isomerase activity"/>
    <property type="evidence" value="ECO:0007669"/>
    <property type="project" value="UniProtKB-KW"/>
</dbReference>
<dbReference type="InterPro" id="IPR017853">
    <property type="entry name" value="GH"/>
</dbReference>
<proteinExistence type="predicted"/>
<dbReference type="CDD" id="cd11354">
    <property type="entry name" value="AmyAc_bac_CMD_like"/>
    <property type="match status" value="1"/>
</dbReference>
<dbReference type="PANTHER" id="PTHR10357">
    <property type="entry name" value="ALPHA-AMYLASE FAMILY MEMBER"/>
    <property type="match status" value="1"/>
</dbReference>
<evidence type="ECO:0000313" key="6">
    <source>
        <dbReference type="Proteomes" id="UP000550501"/>
    </source>
</evidence>
<gene>
    <name evidence="5" type="ORF">FHR72_004170</name>
</gene>
<dbReference type="RefSeq" id="WP_183471616.1">
    <property type="nucleotide sequence ID" value="NZ_JACHVU010000011.1"/>
</dbReference>
<dbReference type="EMBL" id="JACHVU010000011">
    <property type="protein sequence ID" value="MBB2992666.1"/>
    <property type="molecule type" value="Genomic_DNA"/>
</dbReference>